<dbReference type="InParanoid" id="A2DPD5"/>
<feature type="region of interest" description="Disordered" evidence="1">
    <location>
        <begin position="127"/>
        <end position="169"/>
    </location>
</feature>
<dbReference type="VEuPathDB" id="TrichDB:TVAG_169910"/>
<organism evidence="2 3">
    <name type="scientific">Trichomonas vaginalis (strain ATCC PRA-98 / G3)</name>
    <dbReference type="NCBI Taxonomy" id="412133"/>
    <lineage>
        <taxon>Eukaryota</taxon>
        <taxon>Metamonada</taxon>
        <taxon>Parabasalia</taxon>
        <taxon>Trichomonadida</taxon>
        <taxon>Trichomonadidae</taxon>
        <taxon>Trichomonas</taxon>
    </lineage>
</organism>
<sequence length="190" mass="22273">MLELEFARLETKLARQSSTPEKYYTKPHYKPRWSLDDLRNETKYLDNMARKALSPVRFYPSQPVYDIDEDLNSTYPKISEPHRIDPQITLVPVNRGNDYTYQRNTIQPEIPPSLPVNLMNEADPSLGLRPKPKKHEHRHREPIYKFRKSPQKEYPRKTAKQIELGTPPDSLDAALDSFIDNIEEVGKWAD</sequence>
<reference evidence="2" key="1">
    <citation type="submission" date="2006-10" db="EMBL/GenBank/DDBJ databases">
        <authorList>
            <person name="Amadeo P."/>
            <person name="Zhao Q."/>
            <person name="Wortman J."/>
            <person name="Fraser-Liggett C."/>
            <person name="Carlton J."/>
        </authorList>
    </citation>
    <scope>NUCLEOTIDE SEQUENCE</scope>
    <source>
        <strain evidence="2">G3</strain>
    </source>
</reference>
<dbReference type="AlphaFoldDB" id="A2DPD5"/>
<dbReference type="VEuPathDB" id="TrichDB:TVAGG3_0681050"/>
<name>A2DPD5_TRIV3</name>
<dbReference type="Proteomes" id="UP000001542">
    <property type="component" value="Unassembled WGS sequence"/>
</dbReference>
<dbReference type="RefSeq" id="XP_001329814.1">
    <property type="nucleotide sequence ID" value="XM_001329779.1"/>
</dbReference>
<gene>
    <name evidence="2" type="ORF">TVAG_169910</name>
</gene>
<proteinExistence type="predicted"/>
<keyword evidence="3" id="KW-1185">Reference proteome</keyword>
<feature type="compositionally biased region" description="Basic and acidic residues" evidence="1">
    <location>
        <begin position="139"/>
        <end position="156"/>
    </location>
</feature>
<evidence type="ECO:0000256" key="1">
    <source>
        <dbReference type="SAM" id="MobiDB-lite"/>
    </source>
</evidence>
<protein>
    <submittedName>
        <fullName evidence="2">Uncharacterized protein</fullName>
    </submittedName>
</protein>
<reference evidence="2" key="2">
    <citation type="journal article" date="2007" name="Science">
        <title>Draft genome sequence of the sexually transmitted pathogen Trichomonas vaginalis.</title>
        <authorList>
            <person name="Carlton J.M."/>
            <person name="Hirt R.P."/>
            <person name="Silva J.C."/>
            <person name="Delcher A.L."/>
            <person name="Schatz M."/>
            <person name="Zhao Q."/>
            <person name="Wortman J.R."/>
            <person name="Bidwell S.L."/>
            <person name="Alsmark U.C.M."/>
            <person name="Besteiro S."/>
            <person name="Sicheritz-Ponten T."/>
            <person name="Noel C.J."/>
            <person name="Dacks J.B."/>
            <person name="Foster P.G."/>
            <person name="Simillion C."/>
            <person name="Van de Peer Y."/>
            <person name="Miranda-Saavedra D."/>
            <person name="Barton G.J."/>
            <person name="Westrop G.D."/>
            <person name="Mueller S."/>
            <person name="Dessi D."/>
            <person name="Fiori P.L."/>
            <person name="Ren Q."/>
            <person name="Paulsen I."/>
            <person name="Zhang H."/>
            <person name="Bastida-Corcuera F.D."/>
            <person name="Simoes-Barbosa A."/>
            <person name="Brown M.T."/>
            <person name="Hayes R.D."/>
            <person name="Mukherjee M."/>
            <person name="Okumura C.Y."/>
            <person name="Schneider R."/>
            <person name="Smith A.J."/>
            <person name="Vanacova S."/>
            <person name="Villalvazo M."/>
            <person name="Haas B.J."/>
            <person name="Pertea M."/>
            <person name="Feldblyum T.V."/>
            <person name="Utterback T.R."/>
            <person name="Shu C.L."/>
            <person name="Osoegawa K."/>
            <person name="de Jong P.J."/>
            <person name="Hrdy I."/>
            <person name="Horvathova L."/>
            <person name="Zubacova Z."/>
            <person name="Dolezal P."/>
            <person name="Malik S.B."/>
            <person name="Logsdon J.M. Jr."/>
            <person name="Henze K."/>
            <person name="Gupta A."/>
            <person name="Wang C.C."/>
            <person name="Dunne R.L."/>
            <person name="Upcroft J.A."/>
            <person name="Upcroft P."/>
            <person name="White O."/>
            <person name="Salzberg S.L."/>
            <person name="Tang P."/>
            <person name="Chiu C.-H."/>
            <person name="Lee Y.-S."/>
            <person name="Embley T.M."/>
            <person name="Coombs G.H."/>
            <person name="Mottram J.C."/>
            <person name="Tachezy J."/>
            <person name="Fraser-Liggett C.M."/>
            <person name="Johnson P.J."/>
        </authorList>
    </citation>
    <scope>NUCLEOTIDE SEQUENCE [LARGE SCALE GENOMIC DNA]</scope>
    <source>
        <strain evidence="2">G3</strain>
    </source>
</reference>
<dbReference type="KEGG" id="tva:4775697"/>
<accession>A2DPD5</accession>
<evidence type="ECO:0000313" key="2">
    <source>
        <dbReference type="EMBL" id="EAY17679.1"/>
    </source>
</evidence>
<evidence type="ECO:0000313" key="3">
    <source>
        <dbReference type="Proteomes" id="UP000001542"/>
    </source>
</evidence>
<dbReference type="EMBL" id="DS113227">
    <property type="protein sequence ID" value="EAY17679.1"/>
    <property type="molecule type" value="Genomic_DNA"/>
</dbReference>